<feature type="region of interest" description="Disordered" evidence="1">
    <location>
        <begin position="236"/>
        <end position="263"/>
    </location>
</feature>
<accession>A0A951PX46</accession>
<evidence type="ECO:0000313" key="4">
    <source>
        <dbReference type="Proteomes" id="UP000715781"/>
    </source>
</evidence>
<evidence type="ECO:0000313" key="3">
    <source>
        <dbReference type="EMBL" id="MBW4560457.1"/>
    </source>
</evidence>
<protein>
    <submittedName>
        <fullName evidence="3">Uncharacterized protein</fullName>
    </submittedName>
</protein>
<dbReference type="EMBL" id="JAHHHN010000002">
    <property type="protein sequence ID" value="MBW4560457.1"/>
    <property type="molecule type" value="Genomic_DNA"/>
</dbReference>
<keyword evidence="2" id="KW-0812">Transmembrane</keyword>
<gene>
    <name evidence="3" type="ORF">KME32_04720</name>
</gene>
<name>A0A951PX46_9NOST</name>
<dbReference type="Proteomes" id="UP000715781">
    <property type="component" value="Unassembled WGS sequence"/>
</dbReference>
<organism evidence="3 4">
    <name type="scientific">Mojavia pulchra JT2-VF2</name>
    <dbReference type="NCBI Taxonomy" id="287848"/>
    <lineage>
        <taxon>Bacteria</taxon>
        <taxon>Bacillati</taxon>
        <taxon>Cyanobacteriota</taxon>
        <taxon>Cyanophyceae</taxon>
        <taxon>Nostocales</taxon>
        <taxon>Nostocaceae</taxon>
    </lineage>
</organism>
<keyword evidence="2" id="KW-0472">Membrane</keyword>
<sequence length="357" mass="38177">MPNRHYPPAYLRYLKARLWNLGRPGFWGTAIFLSVFGLGIWQYWSNPKIFTHKQNHEVASPNVAESSLSVEDRAIAADIDNLPILIKEFEQAALAASLSIPEENSQANKSQSLFQDVLSKQQSSGNDTKSNLGLGIVNTTSTPKENNLFVLQANNLLQMGSGYINGYLLDTKSLTAFSEPTATATTSFTQGVGLANQIGNSQNPATISPLQAALNQSPYPNFSGLNNATSSPTNIMGSASYGTATPTPPNNGLSSQTLPPNTGLPQNSYTNFNNSQALPTGIQAAPVTPPVTSAATTNITPYSLQTPSQGVLTPTTPAEYGNYWQQQPTQLPQSKPSLPRPTPGPYGGVQINGYTYP</sequence>
<feature type="region of interest" description="Disordered" evidence="1">
    <location>
        <begin position="326"/>
        <end position="357"/>
    </location>
</feature>
<keyword evidence="2" id="KW-1133">Transmembrane helix</keyword>
<feature type="compositionally biased region" description="Polar residues" evidence="1">
    <location>
        <begin position="326"/>
        <end position="336"/>
    </location>
</feature>
<dbReference type="AlphaFoldDB" id="A0A951PX46"/>
<feature type="transmembrane region" description="Helical" evidence="2">
    <location>
        <begin position="21"/>
        <end position="44"/>
    </location>
</feature>
<evidence type="ECO:0000256" key="1">
    <source>
        <dbReference type="SAM" id="MobiDB-lite"/>
    </source>
</evidence>
<comment type="caution">
    <text evidence="3">The sequence shown here is derived from an EMBL/GenBank/DDBJ whole genome shotgun (WGS) entry which is preliminary data.</text>
</comment>
<reference evidence="3" key="1">
    <citation type="submission" date="2021-05" db="EMBL/GenBank/DDBJ databases">
        <authorList>
            <person name="Pietrasiak N."/>
            <person name="Ward R."/>
            <person name="Stajich J.E."/>
            <person name="Kurbessoian T."/>
        </authorList>
    </citation>
    <scope>NUCLEOTIDE SEQUENCE</scope>
    <source>
        <strain evidence="3">JT2-VF2</strain>
    </source>
</reference>
<reference evidence="3" key="2">
    <citation type="journal article" date="2022" name="Microbiol. Resour. Announc.">
        <title>Metagenome Sequencing to Explore Phylogenomics of Terrestrial Cyanobacteria.</title>
        <authorList>
            <person name="Ward R.D."/>
            <person name="Stajich J.E."/>
            <person name="Johansen J.R."/>
            <person name="Huntemann M."/>
            <person name="Clum A."/>
            <person name="Foster B."/>
            <person name="Foster B."/>
            <person name="Roux S."/>
            <person name="Palaniappan K."/>
            <person name="Varghese N."/>
            <person name="Mukherjee S."/>
            <person name="Reddy T.B.K."/>
            <person name="Daum C."/>
            <person name="Copeland A."/>
            <person name="Chen I.A."/>
            <person name="Ivanova N.N."/>
            <person name="Kyrpides N.C."/>
            <person name="Shapiro N."/>
            <person name="Eloe-Fadrosh E.A."/>
            <person name="Pietrasiak N."/>
        </authorList>
    </citation>
    <scope>NUCLEOTIDE SEQUENCE</scope>
    <source>
        <strain evidence="3">JT2-VF2</strain>
    </source>
</reference>
<proteinExistence type="predicted"/>
<evidence type="ECO:0000256" key="2">
    <source>
        <dbReference type="SAM" id="Phobius"/>
    </source>
</evidence>